<name>A0A6G1L3J0_9PEZI</name>
<dbReference type="InterPro" id="IPR023213">
    <property type="entry name" value="CAT-like_dom_sf"/>
</dbReference>
<accession>A0A6G1L3J0</accession>
<feature type="non-terminal residue" evidence="1">
    <location>
        <position position="153"/>
    </location>
</feature>
<gene>
    <name evidence="1" type="ORF">EJ03DRAFT_160247</name>
</gene>
<dbReference type="AlphaFoldDB" id="A0A6G1L3J0"/>
<protein>
    <submittedName>
        <fullName evidence="1">Uncharacterized protein</fullName>
    </submittedName>
</protein>
<dbReference type="EMBL" id="ML995859">
    <property type="protein sequence ID" value="KAF2767260.1"/>
    <property type="molecule type" value="Genomic_DNA"/>
</dbReference>
<reference evidence="1" key="1">
    <citation type="journal article" date="2020" name="Stud. Mycol.">
        <title>101 Dothideomycetes genomes: a test case for predicting lifestyles and emergence of pathogens.</title>
        <authorList>
            <person name="Haridas S."/>
            <person name="Albert R."/>
            <person name="Binder M."/>
            <person name="Bloem J."/>
            <person name="Labutti K."/>
            <person name="Salamov A."/>
            <person name="Andreopoulos B."/>
            <person name="Baker S."/>
            <person name="Barry K."/>
            <person name="Bills G."/>
            <person name="Bluhm B."/>
            <person name="Cannon C."/>
            <person name="Castanera R."/>
            <person name="Culley D."/>
            <person name="Daum C."/>
            <person name="Ezra D."/>
            <person name="Gonzalez J."/>
            <person name="Henrissat B."/>
            <person name="Kuo A."/>
            <person name="Liang C."/>
            <person name="Lipzen A."/>
            <person name="Lutzoni F."/>
            <person name="Magnuson J."/>
            <person name="Mondo S."/>
            <person name="Nolan M."/>
            <person name="Ohm R."/>
            <person name="Pangilinan J."/>
            <person name="Park H.-J."/>
            <person name="Ramirez L."/>
            <person name="Alfaro M."/>
            <person name="Sun H."/>
            <person name="Tritt A."/>
            <person name="Yoshinaga Y."/>
            <person name="Zwiers L.-H."/>
            <person name="Turgeon B."/>
            <person name="Goodwin S."/>
            <person name="Spatafora J."/>
            <person name="Crous P."/>
            <person name="Grigoriev I."/>
        </authorList>
    </citation>
    <scope>NUCLEOTIDE SEQUENCE</scope>
    <source>
        <strain evidence="1">CBS 116005</strain>
    </source>
</reference>
<dbReference type="Proteomes" id="UP000799436">
    <property type="component" value="Unassembled WGS sequence"/>
</dbReference>
<dbReference type="Gene3D" id="3.30.559.10">
    <property type="entry name" value="Chloramphenicol acetyltransferase-like domain"/>
    <property type="match status" value="1"/>
</dbReference>
<evidence type="ECO:0000313" key="1">
    <source>
        <dbReference type="EMBL" id="KAF2767260.1"/>
    </source>
</evidence>
<evidence type="ECO:0000313" key="2">
    <source>
        <dbReference type="Proteomes" id="UP000799436"/>
    </source>
</evidence>
<sequence>MEASTTPQRKAISLSALNSFYAPKIYTTTVLGYDLTTLGPAGSDVLVDLLRNMISKTIKRYPILAGTVGLDPGSQGMRMVAHLPDEDNTTAEMMNRIFRIVKHEFEGMVTYEMLRSAEFAPGGLDIGTLAPFKTNTDPAGWTLGHWPPSRRTR</sequence>
<keyword evidence="2" id="KW-1185">Reference proteome</keyword>
<proteinExistence type="predicted"/>
<organism evidence="1 2">
    <name type="scientific">Teratosphaeria nubilosa</name>
    <dbReference type="NCBI Taxonomy" id="161662"/>
    <lineage>
        <taxon>Eukaryota</taxon>
        <taxon>Fungi</taxon>
        <taxon>Dikarya</taxon>
        <taxon>Ascomycota</taxon>
        <taxon>Pezizomycotina</taxon>
        <taxon>Dothideomycetes</taxon>
        <taxon>Dothideomycetidae</taxon>
        <taxon>Mycosphaerellales</taxon>
        <taxon>Teratosphaeriaceae</taxon>
        <taxon>Teratosphaeria</taxon>
    </lineage>
</organism>